<name>A0AAD5QGJ3_PARTN</name>
<protein>
    <recommendedName>
        <fullName evidence="1">Domain of unknown function DB domain-containing protein</fullName>
    </recommendedName>
</protein>
<sequence length="92" mass="10596">MIVNAFLTGTCSRPQLLSVFECASSKVDHSKCCDRAGIQKFMGGRCMPFCRAHQTLQMRNPLYFMPCLQVFEPIKKCYRDYQSTNTKSKQNM</sequence>
<evidence type="ECO:0000259" key="1">
    <source>
        <dbReference type="Pfam" id="PF01682"/>
    </source>
</evidence>
<keyword evidence="3" id="KW-1185">Reference proteome</keyword>
<accession>A0AAD5QGJ3</accession>
<feature type="domain" description="Domain of unknown function DB" evidence="1">
    <location>
        <begin position="5"/>
        <end position="78"/>
    </location>
</feature>
<comment type="caution">
    <text evidence="2">The sequence shown here is derived from an EMBL/GenBank/DDBJ whole genome shotgun (WGS) entry which is preliminary data.</text>
</comment>
<dbReference type="Proteomes" id="UP001196413">
    <property type="component" value="Unassembled WGS sequence"/>
</dbReference>
<organism evidence="2 3">
    <name type="scientific">Parelaphostrongylus tenuis</name>
    <name type="common">Meningeal worm</name>
    <dbReference type="NCBI Taxonomy" id="148309"/>
    <lineage>
        <taxon>Eukaryota</taxon>
        <taxon>Metazoa</taxon>
        <taxon>Ecdysozoa</taxon>
        <taxon>Nematoda</taxon>
        <taxon>Chromadorea</taxon>
        <taxon>Rhabditida</taxon>
        <taxon>Rhabditina</taxon>
        <taxon>Rhabditomorpha</taxon>
        <taxon>Strongyloidea</taxon>
        <taxon>Metastrongylidae</taxon>
        <taxon>Parelaphostrongylus</taxon>
    </lineage>
</organism>
<gene>
    <name evidence="2" type="ORF">KIN20_002071</name>
</gene>
<dbReference type="AlphaFoldDB" id="A0AAD5QGJ3"/>
<evidence type="ECO:0000313" key="2">
    <source>
        <dbReference type="EMBL" id="KAJ1347110.1"/>
    </source>
</evidence>
<dbReference type="PANTHER" id="PTHR46705:SF10">
    <property type="entry name" value="DOMAIN OF UNKNOWN FUNCTION DB DOMAIN-CONTAINING PROTEIN"/>
    <property type="match status" value="1"/>
</dbReference>
<proteinExistence type="predicted"/>
<evidence type="ECO:0000313" key="3">
    <source>
        <dbReference type="Proteomes" id="UP001196413"/>
    </source>
</evidence>
<dbReference type="EMBL" id="JAHQIW010000270">
    <property type="protein sequence ID" value="KAJ1347110.1"/>
    <property type="molecule type" value="Genomic_DNA"/>
</dbReference>
<dbReference type="PANTHER" id="PTHR46705">
    <property type="entry name" value="PROTEIN CBG09805"/>
    <property type="match status" value="1"/>
</dbReference>
<reference evidence="2" key="1">
    <citation type="submission" date="2021-06" db="EMBL/GenBank/DDBJ databases">
        <title>Parelaphostrongylus tenuis whole genome reference sequence.</title>
        <authorList>
            <person name="Garwood T.J."/>
            <person name="Larsen P.A."/>
            <person name="Fountain-Jones N.M."/>
            <person name="Garbe J.R."/>
            <person name="Macchietto M.G."/>
            <person name="Kania S.A."/>
            <person name="Gerhold R.W."/>
            <person name="Richards J.E."/>
            <person name="Wolf T.M."/>
        </authorList>
    </citation>
    <scope>NUCLEOTIDE SEQUENCE</scope>
    <source>
        <strain evidence="2">MNPRO001-30</strain>
        <tissue evidence="2">Meninges</tissue>
    </source>
</reference>
<dbReference type="InterPro" id="IPR002602">
    <property type="entry name" value="DB"/>
</dbReference>
<dbReference type="Pfam" id="PF01682">
    <property type="entry name" value="DB"/>
    <property type="match status" value="1"/>
</dbReference>